<evidence type="ECO:0000313" key="2">
    <source>
        <dbReference type="Proteomes" id="UP001064489"/>
    </source>
</evidence>
<protein>
    <submittedName>
        <fullName evidence="1">Uncharacterized protein</fullName>
    </submittedName>
</protein>
<evidence type="ECO:0000313" key="1">
    <source>
        <dbReference type="EMBL" id="KAI9170403.1"/>
    </source>
</evidence>
<dbReference type="EMBL" id="JAJSOW010000104">
    <property type="protein sequence ID" value="KAI9170403.1"/>
    <property type="molecule type" value="Genomic_DNA"/>
</dbReference>
<gene>
    <name evidence="1" type="ORF">LWI28_027385</name>
</gene>
<comment type="caution">
    <text evidence="1">The sequence shown here is derived from an EMBL/GenBank/DDBJ whole genome shotgun (WGS) entry which is preliminary data.</text>
</comment>
<reference evidence="1" key="1">
    <citation type="journal article" date="2022" name="Plant J.">
        <title>Strategies of tolerance reflected in two North American maple genomes.</title>
        <authorList>
            <person name="McEvoy S.L."/>
            <person name="Sezen U.U."/>
            <person name="Trouern-Trend A."/>
            <person name="McMahon S.M."/>
            <person name="Schaberg P.G."/>
            <person name="Yang J."/>
            <person name="Wegrzyn J.L."/>
            <person name="Swenson N.G."/>
        </authorList>
    </citation>
    <scope>NUCLEOTIDE SEQUENCE</scope>
    <source>
        <strain evidence="1">91603</strain>
    </source>
</reference>
<organism evidence="1 2">
    <name type="scientific">Acer negundo</name>
    <name type="common">Box elder</name>
    <dbReference type="NCBI Taxonomy" id="4023"/>
    <lineage>
        <taxon>Eukaryota</taxon>
        <taxon>Viridiplantae</taxon>
        <taxon>Streptophyta</taxon>
        <taxon>Embryophyta</taxon>
        <taxon>Tracheophyta</taxon>
        <taxon>Spermatophyta</taxon>
        <taxon>Magnoliopsida</taxon>
        <taxon>eudicotyledons</taxon>
        <taxon>Gunneridae</taxon>
        <taxon>Pentapetalae</taxon>
        <taxon>rosids</taxon>
        <taxon>malvids</taxon>
        <taxon>Sapindales</taxon>
        <taxon>Sapindaceae</taxon>
        <taxon>Hippocastanoideae</taxon>
        <taxon>Acereae</taxon>
        <taxon>Acer</taxon>
    </lineage>
</organism>
<reference evidence="1" key="2">
    <citation type="submission" date="2023-02" db="EMBL/GenBank/DDBJ databases">
        <authorList>
            <person name="Swenson N.G."/>
            <person name="Wegrzyn J.L."/>
            <person name="Mcevoy S.L."/>
        </authorList>
    </citation>
    <scope>NUCLEOTIDE SEQUENCE</scope>
    <source>
        <strain evidence="1">91603</strain>
        <tissue evidence="1">Leaf</tissue>
    </source>
</reference>
<accession>A0AAD5NP75</accession>
<dbReference type="AlphaFoldDB" id="A0AAD5NP75"/>
<dbReference type="Proteomes" id="UP001064489">
    <property type="component" value="Chromosome 7"/>
</dbReference>
<keyword evidence="2" id="KW-1185">Reference proteome</keyword>
<name>A0AAD5NP75_ACENE</name>
<sequence length="128" mass="14037">MDYMPVEWTSSILRTDPIDQRDLKDHQVLIDGTISRSVSSLVQVTLDFPTATAVTSPLQDPIDQQVHSTQRGLTDITSSSAFVMVVSGPNVGLQIPLSKPRAKLRFAAYSSTPLVRLDIPLLVGYNLD</sequence>
<proteinExistence type="predicted"/>